<dbReference type="OrthoDB" id="9777757at2"/>
<feature type="domain" description="AAA" evidence="1">
    <location>
        <begin position="121"/>
        <end position="298"/>
    </location>
</feature>
<dbReference type="NCBIfam" id="TIGR03453">
    <property type="entry name" value="partition_RepA"/>
    <property type="match status" value="1"/>
</dbReference>
<name>A0A0J6SVR4_9HYPH</name>
<dbReference type="RefSeq" id="WP_048462609.1">
    <property type="nucleotide sequence ID" value="NZ_LABX01000032.1"/>
</dbReference>
<sequence length="406" mass="45124">MSSLAASQVEAAVPSDDRISSHARLLSTQLQSMRERFFPPEAQKELRRFSIGEVSRLVSVSDSHLRALSLEQIGPSPEIQANGRRLYSLAQIGELRKYLAEARPKDAKSFLPWRGEGERLQTLACVNFKGGSAKTTTTLYLAQWLALQGYRVLAVDLDPQASLSAMFGIQPEFDLRWGDTLYGAIRYDDKRKSLRDIIRKTYFHGLDLVPGNLELMEFEHETPSMLSSPQRADGGMFFERVGHALASVQEDYDLVVIDCPPQLGYLTLGAVCAATSLLITIHPQMVDVASMSQFLLMASDLMRVVREAGGDLSHDFIRYVVTRHEPHDGPQSQIVALLRSLFGDDVLAASVWKSTAIADAGLTKQSLYELERNSVGRATYDRAYESLDAVHREILGLVHKAWGRAA</sequence>
<dbReference type="PATRIC" id="fig|270351.6.peg.4845"/>
<accession>A0A0J6SVR4</accession>
<dbReference type="InterPro" id="IPR050678">
    <property type="entry name" value="DNA_Partitioning_ATPase"/>
</dbReference>
<dbReference type="EMBL" id="LABX01000032">
    <property type="protein sequence ID" value="KMO39370.1"/>
    <property type="molecule type" value="Genomic_DNA"/>
</dbReference>
<proteinExistence type="predicted"/>
<dbReference type="PANTHER" id="PTHR13696:SF52">
    <property type="entry name" value="PARA FAMILY PROTEIN CT_582"/>
    <property type="match status" value="1"/>
</dbReference>
<gene>
    <name evidence="2" type="ORF">VP06_04395</name>
</gene>
<dbReference type="AlphaFoldDB" id="A0A0J6SVR4"/>
<evidence type="ECO:0000313" key="2">
    <source>
        <dbReference type="EMBL" id="KMO39370.1"/>
    </source>
</evidence>
<evidence type="ECO:0000259" key="1">
    <source>
        <dbReference type="Pfam" id="PF13614"/>
    </source>
</evidence>
<dbReference type="InterPro" id="IPR009061">
    <property type="entry name" value="DNA-bd_dom_put_sf"/>
</dbReference>
<dbReference type="NCBIfam" id="NF010443">
    <property type="entry name" value="PRK13869.1"/>
    <property type="match status" value="1"/>
</dbReference>
<dbReference type="Gene3D" id="1.10.1660.10">
    <property type="match status" value="1"/>
</dbReference>
<dbReference type="Gene3D" id="3.40.50.300">
    <property type="entry name" value="P-loop containing nucleotide triphosphate hydrolases"/>
    <property type="match status" value="1"/>
</dbReference>
<dbReference type="SUPFAM" id="SSF46955">
    <property type="entry name" value="Putative DNA-binding domain"/>
    <property type="match status" value="1"/>
</dbReference>
<protein>
    <submittedName>
        <fullName evidence="2">Chromosome partitioning protein ParA</fullName>
    </submittedName>
</protein>
<evidence type="ECO:0000313" key="3">
    <source>
        <dbReference type="Proteomes" id="UP000035929"/>
    </source>
</evidence>
<dbReference type="Proteomes" id="UP000035929">
    <property type="component" value="Unassembled WGS sequence"/>
</dbReference>
<dbReference type="SUPFAM" id="SSF52540">
    <property type="entry name" value="P-loop containing nucleoside triphosphate hydrolases"/>
    <property type="match status" value="1"/>
</dbReference>
<comment type="caution">
    <text evidence="2">The sequence shown here is derived from an EMBL/GenBank/DDBJ whole genome shotgun (WGS) entry which is preliminary data.</text>
</comment>
<dbReference type="CDD" id="cd02042">
    <property type="entry name" value="ParAB_family"/>
    <property type="match status" value="1"/>
</dbReference>
<dbReference type="InterPro" id="IPR025669">
    <property type="entry name" value="AAA_dom"/>
</dbReference>
<dbReference type="PANTHER" id="PTHR13696">
    <property type="entry name" value="P-LOOP CONTAINING NUCLEOSIDE TRIPHOSPHATE HYDROLASE"/>
    <property type="match status" value="1"/>
</dbReference>
<dbReference type="InterPro" id="IPR027417">
    <property type="entry name" value="P-loop_NTPase"/>
</dbReference>
<dbReference type="InterPro" id="IPR017818">
    <property type="entry name" value="Plasmid_partition_RepA"/>
</dbReference>
<organism evidence="2 3">
    <name type="scientific">Methylobacterium aquaticum</name>
    <dbReference type="NCBI Taxonomy" id="270351"/>
    <lineage>
        <taxon>Bacteria</taxon>
        <taxon>Pseudomonadati</taxon>
        <taxon>Pseudomonadota</taxon>
        <taxon>Alphaproteobacteria</taxon>
        <taxon>Hyphomicrobiales</taxon>
        <taxon>Methylobacteriaceae</taxon>
        <taxon>Methylobacterium</taxon>
    </lineage>
</organism>
<reference evidence="2 3" key="1">
    <citation type="submission" date="2015-03" db="EMBL/GenBank/DDBJ databases">
        <title>Genome sequencing of Methylobacterium aquaticum DSM16371 type strain.</title>
        <authorList>
            <person name="Chaudhry V."/>
            <person name="Patil P.B."/>
        </authorList>
    </citation>
    <scope>NUCLEOTIDE SEQUENCE [LARGE SCALE GENOMIC DNA]</scope>
    <source>
        <strain evidence="2 3">DSM 16371</strain>
    </source>
</reference>
<dbReference type="Pfam" id="PF13614">
    <property type="entry name" value="AAA_31"/>
    <property type="match status" value="1"/>
</dbReference>